<proteinExistence type="predicted"/>
<dbReference type="Gene3D" id="2.40.128.270">
    <property type="match status" value="1"/>
</dbReference>
<evidence type="ECO:0008006" key="3">
    <source>
        <dbReference type="Google" id="ProtNLM"/>
    </source>
</evidence>
<dbReference type="Proteomes" id="UP000316125">
    <property type="component" value="Chromosome"/>
</dbReference>
<sequence>MYLTLEEDGTSTGYDGCNTVGDTWMAEQDGVMIVLSNVTEVLCPDNDTWLLDARAVTRDGDELIVLDESGTTIGRLRGEE</sequence>
<gene>
    <name evidence="1" type="ORF">FIV50_07875</name>
</gene>
<dbReference type="AlphaFoldDB" id="A0A4Y5YPT4"/>
<name>A0A4Y5YPT4_9MICO</name>
<reference evidence="1 2" key="1">
    <citation type="submission" date="2019-06" db="EMBL/GenBank/DDBJ databases">
        <title>Complete genome of Microbacterium foliorum M2.</title>
        <authorList>
            <person name="Cao G."/>
        </authorList>
    </citation>
    <scope>NUCLEOTIDE SEQUENCE [LARGE SCALE GENOMIC DNA]</scope>
    <source>
        <strain evidence="1 2">M2</strain>
    </source>
</reference>
<dbReference type="EMBL" id="CP041040">
    <property type="protein sequence ID" value="QDE34717.1"/>
    <property type="molecule type" value="Genomic_DNA"/>
</dbReference>
<evidence type="ECO:0000313" key="1">
    <source>
        <dbReference type="EMBL" id="QDE34717.1"/>
    </source>
</evidence>
<evidence type="ECO:0000313" key="2">
    <source>
        <dbReference type="Proteomes" id="UP000316125"/>
    </source>
</evidence>
<accession>A0A4Y5YPT4</accession>
<organism evidence="1 2">
    <name type="scientific">Microbacterium foliorum</name>
    <dbReference type="NCBI Taxonomy" id="104336"/>
    <lineage>
        <taxon>Bacteria</taxon>
        <taxon>Bacillati</taxon>
        <taxon>Actinomycetota</taxon>
        <taxon>Actinomycetes</taxon>
        <taxon>Micrococcales</taxon>
        <taxon>Microbacteriaceae</taxon>
        <taxon>Microbacterium</taxon>
    </lineage>
</organism>
<dbReference type="OrthoDB" id="4990393at2"/>
<protein>
    <recommendedName>
        <fullName evidence="3">META domain-containing protein</fullName>
    </recommendedName>
</protein>
<dbReference type="InterPro" id="IPR038670">
    <property type="entry name" value="HslJ-like_sf"/>
</dbReference>